<evidence type="ECO:0000313" key="11">
    <source>
        <dbReference type="Ensembl" id="ENSFALP00000001576.2"/>
    </source>
</evidence>
<comment type="cofactor">
    <cofactor evidence="8">
        <name>Mg(2+)</name>
        <dbReference type="ChEBI" id="CHEBI:18420"/>
    </cofactor>
    <text evidence="8">Binds 2 magnesium ions per subunit.</text>
</comment>
<feature type="compositionally biased region" description="Low complexity" evidence="9">
    <location>
        <begin position="67"/>
        <end position="89"/>
    </location>
</feature>
<evidence type="ECO:0000256" key="6">
    <source>
        <dbReference type="ARBA" id="ARBA00049798"/>
    </source>
</evidence>
<gene>
    <name evidence="11" type="primary">ADPRH</name>
</gene>
<proteinExistence type="inferred from homology"/>
<reference evidence="11 12" key="1">
    <citation type="journal article" date="2012" name="Nature">
        <title>The genomic landscape of species divergence in Ficedula flycatchers.</title>
        <authorList>
            <person name="Ellegren H."/>
            <person name="Smeds L."/>
            <person name="Burri R."/>
            <person name="Olason P.I."/>
            <person name="Backstrom N."/>
            <person name="Kawakami T."/>
            <person name="Kunstner A."/>
            <person name="Makinen H."/>
            <person name="Nadachowska-Brzyska K."/>
            <person name="Qvarnstrom A."/>
            <person name="Uebbing S."/>
            <person name="Wolf J.B."/>
        </authorList>
    </citation>
    <scope>NUCLEOTIDE SEQUENCE [LARGE SCALE GENOMIC DNA]</scope>
</reference>
<keyword evidence="10" id="KW-0812">Transmembrane</keyword>
<evidence type="ECO:0000256" key="10">
    <source>
        <dbReference type="SAM" id="Phobius"/>
    </source>
</evidence>
<keyword evidence="12" id="KW-1185">Reference proteome</keyword>
<dbReference type="InterPro" id="IPR036705">
    <property type="entry name" value="Ribosyl_crysJ1_sf"/>
</dbReference>
<dbReference type="Gene3D" id="1.10.4080.10">
    <property type="entry name" value="ADP-ribosylation/Crystallin J1"/>
    <property type="match status" value="2"/>
</dbReference>
<keyword evidence="10" id="KW-1133">Transmembrane helix</keyword>
<keyword evidence="8" id="KW-0460">Magnesium</keyword>
<dbReference type="EC" id="3.2.2.19" evidence="4"/>
<dbReference type="FunFam" id="1.10.4080.10:FF:000002">
    <property type="entry name" value="ADP-ribosylarginine hydrolase isoform X1"/>
    <property type="match status" value="1"/>
</dbReference>
<evidence type="ECO:0000256" key="8">
    <source>
        <dbReference type="PIRSR" id="PIRSR605502-1"/>
    </source>
</evidence>
<organism evidence="11 12">
    <name type="scientific">Ficedula albicollis</name>
    <name type="common">Collared flycatcher</name>
    <name type="synonym">Muscicapa albicollis</name>
    <dbReference type="NCBI Taxonomy" id="59894"/>
    <lineage>
        <taxon>Eukaryota</taxon>
        <taxon>Metazoa</taxon>
        <taxon>Chordata</taxon>
        <taxon>Craniata</taxon>
        <taxon>Vertebrata</taxon>
        <taxon>Euteleostomi</taxon>
        <taxon>Archelosauria</taxon>
        <taxon>Archosauria</taxon>
        <taxon>Dinosauria</taxon>
        <taxon>Saurischia</taxon>
        <taxon>Theropoda</taxon>
        <taxon>Coelurosauria</taxon>
        <taxon>Aves</taxon>
        <taxon>Neognathae</taxon>
        <taxon>Neoaves</taxon>
        <taxon>Telluraves</taxon>
        <taxon>Australaves</taxon>
        <taxon>Passeriformes</taxon>
        <taxon>Muscicapidae</taxon>
        <taxon>Ficedula</taxon>
    </lineage>
</organism>
<dbReference type="Ensembl" id="ENSFALT00000001585.2">
    <property type="protein sequence ID" value="ENSFALP00000001576.2"/>
    <property type="gene ID" value="ENSFALG00000001517.2"/>
</dbReference>
<dbReference type="eggNOG" id="ENOG502QPMI">
    <property type="taxonomic scope" value="Eukaryota"/>
</dbReference>
<dbReference type="STRING" id="59894.ENSFALP00000001576"/>
<feature type="binding site" evidence="8">
    <location>
        <position position="552"/>
    </location>
    <ligand>
        <name>Mg(2+)</name>
        <dbReference type="ChEBI" id="CHEBI:18420"/>
        <label>1</label>
    </ligand>
</feature>
<keyword evidence="8" id="KW-0479">Metal-binding</keyword>
<dbReference type="Pfam" id="PF03747">
    <property type="entry name" value="ADP_ribosyl_GH"/>
    <property type="match status" value="2"/>
</dbReference>
<evidence type="ECO:0000256" key="9">
    <source>
        <dbReference type="SAM" id="MobiDB-lite"/>
    </source>
</evidence>
<feature type="binding site" evidence="8">
    <location>
        <position position="190"/>
    </location>
    <ligand>
        <name>Mg(2+)</name>
        <dbReference type="ChEBI" id="CHEBI:18420"/>
        <label>1</label>
    </ligand>
</feature>
<reference evidence="11" key="2">
    <citation type="submission" date="2025-08" db="UniProtKB">
        <authorList>
            <consortium name="Ensembl"/>
        </authorList>
    </citation>
    <scope>IDENTIFICATION</scope>
</reference>
<feature type="binding site" evidence="8">
    <location>
        <position position="189"/>
    </location>
    <ligand>
        <name>Mg(2+)</name>
        <dbReference type="ChEBI" id="CHEBI:18420"/>
        <label>1</label>
    </ligand>
</feature>
<dbReference type="GO" id="GO:0003875">
    <property type="term" value="F:ADP-ribosylarginine hydrolase activity"/>
    <property type="evidence" value="ECO:0007669"/>
    <property type="project" value="UniProtKB-EC"/>
</dbReference>
<protein>
    <recommendedName>
        <fullName evidence="5">ADP-ribosylhydrolase ARH1</fullName>
        <ecNumber evidence="4">3.2.2.19</ecNumber>
    </recommendedName>
    <alternativeName>
        <fullName evidence="6">ADP-ribose-L-arginine cleaving enzyme</fullName>
    </alternativeName>
    <alternativeName>
        <fullName evidence="7">[Protein ADP-ribosylarginine] hydrolase</fullName>
    </alternativeName>
</protein>
<dbReference type="PANTHER" id="PTHR16222:SF26">
    <property type="entry name" value="ADP-RIBOSYLHYDROLASE ARH1"/>
    <property type="match status" value="1"/>
</dbReference>
<feature type="binding site" evidence="8">
    <location>
        <position position="549"/>
    </location>
    <ligand>
        <name>Mg(2+)</name>
        <dbReference type="ChEBI" id="CHEBI:18420"/>
        <label>1</label>
    </ligand>
</feature>
<feature type="transmembrane region" description="Helical" evidence="10">
    <location>
        <begin position="104"/>
        <end position="123"/>
    </location>
</feature>
<dbReference type="PANTHER" id="PTHR16222">
    <property type="entry name" value="ADP-RIBOSYLGLYCOHYDROLASE"/>
    <property type="match status" value="1"/>
</dbReference>
<name>U3JFM2_FICAL</name>
<keyword evidence="10" id="KW-0472">Membrane</keyword>
<evidence type="ECO:0000256" key="5">
    <source>
        <dbReference type="ARBA" id="ARBA00049773"/>
    </source>
</evidence>
<dbReference type="InterPro" id="IPR005502">
    <property type="entry name" value="Ribosyl_crysJ1"/>
</dbReference>
<dbReference type="GO" id="GO:0046872">
    <property type="term" value="F:metal ion binding"/>
    <property type="evidence" value="ECO:0007669"/>
    <property type="project" value="UniProtKB-KW"/>
</dbReference>
<dbReference type="HOGENOM" id="CLU_047061_0_0_1"/>
<evidence type="ECO:0000313" key="12">
    <source>
        <dbReference type="Proteomes" id="UP000016665"/>
    </source>
</evidence>
<evidence type="ECO:0000256" key="3">
    <source>
        <dbReference type="ARBA" id="ARBA00049582"/>
    </source>
</evidence>
<dbReference type="GeneTree" id="ENSGT00530000063627"/>
<sequence>MKASRAGPGGLPRGARGAPTESPGGSQAGLLRGARGAPTESPGSSQGGLLRRARGAAMEEPSPPTAPREAAGGRAEQAGGAARAEPRPMARGGLSWAPGSLLEVGAVLAGLAAIGGLAVIFYIEVVGGKMRPKEVENYVASMVLSALGDTLGYNNGKWEFQLSGPVIHRELAEMGGLGNFSIQGWRVSDDTVMHLATAEALVAAGKNPSLPHLYSLLARNYKECMNDMEGRAPGSMSLEGTAKLEPGRPDGWRIPFSPRAGGCGAAMRAMCIGLRFYRPEQLDTLLRVSVESGRMTHHHPTGYLGALASALFAAYAVNSVPPQAWGKGLMEVLPRAKAYVQESGFFVKENMEQWYYFEEQWKKYLAERGISDGVSLPRFPSEYGVEERDSFYTSLSYSGWGGGSGHDAPMIAYDALLGAGGSWTELAHRAFFHGGDSDSTAAIAASWGGAALSWDNSQLLHPVLFGRYYFEEQWKKYLAERGISDGVSLPRFPSEYGVEERDSFYTSLSYSGWGGGSGHDAPMIAYDALLGAGGSWTELAHRAFFHGGDSDSTAAIAASWWGVIHGFRGVPPSLYAHLEYKERLEKVARDLYSIL</sequence>
<comment type="similarity">
    <text evidence="1">Belongs to the ADP-ribosylglycohydrolase family.</text>
</comment>
<dbReference type="SUPFAM" id="SSF101478">
    <property type="entry name" value="ADP-ribosylglycohydrolase"/>
    <property type="match status" value="2"/>
</dbReference>
<keyword evidence="2" id="KW-0378">Hydrolase</keyword>
<evidence type="ECO:0000256" key="4">
    <source>
        <dbReference type="ARBA" id="ARBA00049725"/>
    </source>
</evidence>
<feature type="binding site" evidence="8">
    <location>
        <position position="188"/>
    </location>
    <ligand>
        <name>Mg(2+)</name>
        <dbReference type="ChEBI" id="CHEBI:18420"/>
        <label>1</label>
    </ligand>
</feature>
<feature type="binding site" evidence="8">
    <location>
        <position position="551"/>
    </location>
    <ligand>
        <name>Mg(2+)</name>
        <dbReference type="ChEBI" id="CHEBI:18420"/>
        <label>1</label>
    </ligand>
</feature>
<evidence type="ECO:0000256" key="2">
    <source>
        <dbReference type="ARBA" id="ARBA00022801"/>
    </source>
</evidence>
<feature type="region of interest" description="Disordered" evidence="9">
    <location>
        <begin position="1"/>
        <end position="89"/>
    </location>
</feature>
<dbReference type="Proteomes" id="UP000016665">
    <property type="component" value="Chromosome 1"/>
</dbReference>
<evidence type="ECO:0000256" key="1">
    <source>
        <dbReference type="ARBA" id="ARBA00010702"/>
    </source>
</evidence>
<dbReference type="InterPro" id="IPR050792">
    <property type="entry name" value="ADP-ribosylglycohydrolase"/>
</dbReference>
<accession>U3JFM2</accession>
<evidence type="ECO:0000256" key="7">
    <source>
        <dbReference type="ARBA" id="ARBA00049810"/>
    </source>
</evidence>
<dbReference type="AlphaFoldDB" id="U3JFM2"/>
<comment type="function">
    <text evidence="3">Specifically acts as an arginine mono-ADP-ribosylhydrolase by mediating the removal of mono-ADP-ribose attached to arginine residues on proteins.</text>
</comment>
<reference evidence="11" key="3">
    <citation type="submission" date="2025-09" db="UniProtKB">
        <authorList>
            <consortium name="Ensembl"/>
        </authorList>
    </citation>
    <scope>IDENTIFICATION</scope>
</reference>